<evidence type="ECO:0000313" key="3">
    <source>
        <dbReference type="Proteomes" id="UP000075243"/>
    </source>
</evidence>
<organism evidence="2 3">
    <name type="scientific">Cajanus cajan</name>
    <name type="common">Pigeon pea</name>
    <name type="synonym">Cajanus indicus</name>
    <dbReference type="NCBI Taxonomy" id="3821"/>
    <lineage>
        <taxon>Eukaryota</taxon>
        <taxon>Viridiplantae</taxon>
        <taxon>Streptophyta</taxon>
        <taxon>Embryophyta</taxon>
        <taxon>Tracheophyta</taxon>
        <taxon>Spermatophyta</taxon>
        <taxon>Magnoliopsida</taxon>
        <taxon>eudicotyledons</taxon>
        <taxon>Gunneridae</taxon>
        <taxon>Pentapetalae</taxon>
        <taxon>rosids</taxon>
        <taxon>fabids</taxon>
        <taxon>Fabales</taxon>
        <taxon>Fabaceae</taxon>
        <taxon>Papilionoideae</taxon>
        <taxon>50 kb inversion clade</taxon>
        <taxon>NPAAA clade</taxon>
        <taxon>indigoferoid/millettioid clade</taxon>
        <taxon>Phaseoleae</taxon>
        <taxon>Cajanus</taxon>
    </lineage>
</organism>
<sequence>MISFYMKGDALSWFKWMHFNHQLQDWESFTRSLELRFGPSSYENHQQMLFKLRQKGSVIDYQVEFERISNRVYGLSPDSILHCFISGLLPEIQEELALHRPLSTITFVVHVNAWWLRLINHVKTLPSISVTGFCCVFRRIASYPWVVPHRKSFVDVFKGPSRWCVASVLSRTSSICLHPRRSIRSFMFLFSGSFTATPLEPSPPSMVIPLKLPSNSLSLLPQLMQLIMLPSLTVHFKAPLPRI</sequence>
<reference evidence="2 3" key="1">
    <citation type="journal article" date="2012" name="Nat. Biotechnol.">
        <title>Draft genome sequence of pigeonpea (Cajanus cajan), an orphan legume crop of resource-poor farmers.</title>
        <authorList>
            <person name="Varshney R.K."/>
            <person name="Chen W."/>
            <person name="Li Y."/>
            <person name="Bharti A.K."/>
            <person name="Saxena R.K."/>
            <person name="Schlueter J.A."/>
            <person name="Donoghue M.T."/>
            <person name="Azam S."/>
            <person name="Fan G."/>
            <person name="Whaley A.M."/>
            <person name="Farmer A.D."/>
            <person name="Sheridan J."/>
            <person name="Iwata A."/>
            <person name="Tuteja R."/>
            <person name="Penmetsa R.V."/>
            <person name="Wu W."/>
            <person name="Upadhyaya H.D."/>
            <person name="Yang S.P."/>
            <person name="Shah T."/>
            <person name="Saxena K.B."/>
            <person name="Michael T."/>
            <person name="McCombie W.R."/>
            <person name="Yang B."/>
            <person name="Zhang G."/>
            <person name="Yang H."/>
            <person name="Wang J."/>
            <person name="Spillane C."/>
            <person name="Cook D.R."/>
            <person name="May G.D."/>
            <person name="Xu X."/>
            <person name="Jackson S.A."/>
        </authorList>
    </citation>
    <scope>NUCLEOTIDE SEQUENCE [LARGE SCALE GENOMIC DNA]</scope>
    <source>
        <strain evidence="3">cv. Asha</strain>
    </source>
</reference>
<proteinExistence type="predicted"/>
<feature type="domain" description="Retrotransposon gag" evidence="1">
    <location>
        <begin position="2"/>
        <end position="89"/>
    </location>
</feature>
<dbReference type="AlphaFoldDB" id="A0A151T639"/>
<dbReference type="Pfam" id="PF03732">
    <property type="entry name" value="Retrotrans_gag"/>
    <property type="match status" value="1"/>
</dbReference>
<dbReference type="Proteomes" id="UP000075243">
    <property type="component" value="Chromosome 8"/>
</dbReference>
<dbReference type="InterPro" id="IPR005162">
    <property type="entry name" value="Retrotrans_gag_dom"/>
</dbReference>
<accession>A0A151T639</accession>
<evidence type="ECO:0000313" key="2">
    <source>
        <dbReference type="EMBL" id="KYP62500.1"/>
    </source>
</evidence>
<protein>
    <recommendedName>
        <fullName evidence="1">Retrotransposon gag domain-containing protein</fullName>
    </recommendedName>
</protein>
<evidence type="ECO:0000259" key="1">
    <source>
        <dbReference type="Pfam" id="PF03732"/>
    </source>
</evidence>
<gene>
    <name evidence="2" type="ORF">KK1_017036</name>
</gene>
<name>A0A151T639_CAJCA</name>
<keyword evidence="3" id="KW-1185">Reference proteome</keyword>
<dbReference type="Gramene" id="C.cajan_16552.t">
    <property type="protein sequence ID" value="C.cajan_16552.t.cds1"/>
    <property type="gene ID" value="C.cajan_16552"/>
</dbReference>
<dbReference type="EMBL" id="CM003610">
    <property type="protein sequence ID" value="KYP62500.1"/>
    <property type="molecule type" value="Genomic_DNA"/>
</dbReference>